<proteinExistence type="predicted"/>
<sequence length="54" mass="6151">MAKKADALLLKMTEDRCMALKMSAPSKDRGMFCQEMGWDDLAELWREQEGGKKA</sequence>
<gene>
    <name evidence="1" type="ORF">vir335_00108</name>
</gene>
<dbReference type="EMBL" id="BK063680">
    <property type="protein sequence ID" value="DBA35663.1"/>
    <property type="molecule type" value="Genomic_DNA"/>
</dbReference>
<dbReference type="RefSeq" id="YP_013605567.1">
    <property type="nucleotide sequence ID" value="NC_134205.1"/>
</dbReference>
<evidence type="ECO:0000313" key="2">
    <source>
        <dbReference type="Proteomes" id="UP001302000"/>
    </source>
</evidence>
<name>A0AA87CDZ0_9CAUD</name>
<organism evidence="1 2">
    <name type="scientific">Caudoviricetes sp. vir335</name>
    <dbReference type="NCBI Taxonomy" id="3068357"/>
    <lineage>
        <taxon>Viruses</taxon>
        <taxon>Duplodnaviria</taxon>
        <taxon>Heunggongvirae</taxon>
        <taxon>Uroviricota</taxon>
        <taxon>Caudoviricetes</taxon>
    </lineage>
</organism>
<evidence type="ECO:0000313" key="1">
    <source>
        <dbReference type="EMBL" id="DBA35663.1"/>
    </source>
</evidence>
<accession>A0AA87CDZ0</accession>
<dbReference type="Proteomes" id="UP001302000">
    <property type="component" value="Segment"/>
</dbReference>
<protein>
    <submittedName>
        <fullName evidence="1">Uncharacterized protein</fullName>
    </submittedName>
</protein>
<keyword evidence="2" id="KW-1185">Reference proteome</keyword>
<dbReference type="GeneID" id="301841436"/>
<reference evidence="1 2" key="1">
    <citation type="journal article" date="2023" name="Nat. Microbiol.">
        <title>A compendium of viruses from methanogenic archaea reveals their diversity and adaptations to the gut environment.</title>
        <authorList>
            <person name="Medvedeva S."/>
            <person name="Borrel G."/>
            <person name="Krupovic M."/>
            <person name="Gribaldo S."/>
        </authorList>
    </citation>
    <scope>NUCLEOTIDE SEQUENCE [LARGE SCALE GENOMIC DNA]</scope>
</reference>